<accession>A0A0M9A4T9</accession>
<name>A0A0M9A4T9_9HYME</name>
<evidence type="ECO:0000313" key="1">
    <source>
        <dbReference type="EMBL" id="KOX77247.1"/>
    </source>
</evidence>
<reference evidence="1 2" key="1">
    <citation type="submission" date="2015-07" db="EMBL/GenBank/DDBJ databases">
        <title>The genome of Melipona quadrifasciata.</title>
        <authorList>
            <person name="Pan H."/>
            <person name="Kapheim K."/>
        </authorList>
    </citation>
    <scope>NUCLEOTIDE SEQUENCE [LARGE SCALE GENOMIC DNA]</scope>
    <source>
        <strain evidence="1">0111107301</strain>
        <tissue evidence="1">Whole body</tissue>
    </source>
</reference>
<keyword evidence="2" id="KW-1185">Reference proteome</keyword>
<dbReference type="AlphaFoldDB" id="A0A0M9A4T9"/>
<dbReference type="Proteomes" id="UP000053105">
    <property type="component" value="Unassembled WGS sequence"/>
</dbReference>
<sequence>MREEDHGEKWRLSDLKEGFCVQGVQGSRRRTNNELVDGSSASIRRCPVINLVRTRSVYNSAIRKLIFYGNLVLVLVSLRLYKLVREQTSFVISLDIRNRSNLDETTSESSATLVELGIRRTPYRSHAPHRVSIDHVEETRLIVELTCSIFPIPPINVFLVPEKGVVMLMP</sequence>
<evidence type="ECO:0000313" key="2">
    <source>
        <dbReference type="Proteomes" id="UP000053105"/>
    </source>
</evidence>
<organism evidence="1 2">
    <name type="scientific">Melipona quadrifasciata</name>
    <dbReference type="NCBI Taxonomy" id="166423"/>
    <lineage>
        <taxon>Eukaryota</taxon>
        <taxon>Metazoa</taxon>
        <taxon>Ecdysozoa</taxon>
        <taxon>Arthropoda</taxon>
        <taxon>Hexapoda</taxon>
        <taxon>Insecta</taxon>
        <taxon>Pterygota</taxon>
        <taxon>Neoptera</taxon>
        <taxon>Endopterygota</taxon>
        <taxon>Hymenoptera</taxon>
        <taxon>Apocrita</taxon>
        <taxon>Aculeata</taxon>
        <taxon>Apoidea</taxon>
        <taxon>Anthophila</taxon>
        <taxon>Apidae</taxon>
        <taxon>Melipona</taxon>
    </lineage>
</organism>
<gene>
    <name evidence="1" type="ORF">WN51_10853</name>
</gene>
<protein>
    <submittedName>
        <fullName evidence="1">Uncharacterized protein</fullName>
    </submittedName>
</protein>
<dbReference type="EMBL" id="KQ435733">
    <property type="protein sequence ID" value="KOX77247.1"/>
    <property type="molecule type" value="Genomic_DNA"/>
</dbReference>
<proteinExistence type="predicted"/>